<evidence type="ECO:0000256" key="5">
    <source>
        <dbReference type="ARBA" id="ARBA00039514"/>
    </source>
</evidence>
<protein>
    <recommendedName>
        <fullName evidence="4">WD repeat-containing protein JIP5</fullName>
    </recommendedName>
    <alternativeName>
        <fullName evidence="5">WD repeat-containing protein jip5</fullName>
    </alternativeName>
</protein>
<dbReference type="InterPro" id="IPR015943">
    <property type="entry name" value="WD40/YVTN_repeat-like_dom_sf"/>
</dbReference>
<proteinExistence type="inferred from homology"/>
<gene>
    <name evidence="7" type="ORF">B9Z19DRAFT_1128410</name>
</gene>
<evidence type="ECO:0000256" key="6">
    <source>
        <dbReference type="SAM" id="MobiDB-lite"/>
    </source>
</evidence>
<dbReference type="Proteomes" id="UP000244722">
    <property type="component" value="Unassembled WGS sequence"/>
</dbReference>
<dbReference type="PANTHER" id="PTHR44019:SF20">
    <property type="entry name" value="WD REPEAT-CONTAINING PROTEIN 55"/>
    <property type="match status" value="1"/>
</dbReference>
<keyword evidence="8" id="KW-1185">Reference proteome</keyword>
<evidence type="ECO:0000256" key="2">
    <source>
        <dbReference type="ARBA" id="ARBA00022574"/>
    </source>
</evidence>
<dbReference type="SUPFAM" id="SSF50978">
    <property type="entry name" value="WD40 repeat-like"/>
    <property type="match status" value="1"/>
</dbReference>
<accession>A0A2T6ZPD8</accession>
<evidence type="ECO:0000256" key="3">
    <source>
        <dbReference type="ARBA" id="ARBA00022737"/>
    </source>
</evidence>
<keyword evidence="2" id="KW-0853">WD repeat</keyword>
<dbReference type="STRING" id="42251.A0A2T6ZPD8"/>
<feature type="region of interest" description="Disordered" evidence="6">
    <location>
        <begin position="361"/>
        <end position="430"/>
    </location>
</feature>
<evidence type="ECO:0000313" key="7">
    <source>
        <dbReference type="EMBL" id="PUU77336.1"/>
    </source>
</evidence>
<comment type="caution">
    <text evidence="7">The sequence shown here is derived from an EMBL/GenBank/DDBJ whole genome shotgun (WGS) entry which is preliminary data.</text>
</comment>
<evidence type="ECO:0000256" key="1">
    <source>
        <dbReference type="ARBA" id="ARBA00007625"/>
    </source>
</evidence>
<keyword evidence="3" id="KW-0677">Repeat</keyword>
<dbReference type="InterPro" id="IPR036322">
    <property type="entry name" value="WD40_repeat_dom_sf"/>
</dbReference>
<evidence type="ECO:0000313" key="8">
    <source>
        <dbReference type="Proteomes" id="UP000244722"/>
    </source>
</evidence>
<dbReference type="Gene3D" id="2.130.10.10">
    <property type="entry name" value="YVTN repeat-like/Quinoprotein amine dehydrogenase"/>
    <property type="match status" value="2"/>
</dbReference>
<evidence type="ECO:0000256" key="4">
    <source>
        <dbReference type="ARBA" id="ARBA00039238"/>
    </source>
</evidence>
<reference evidence="7 8" key="1">
    <citation type="submission" date="2017-04" db="EMBL/GenBank/DDBJ databases">
        <title>Draft genome sequence of Tuber borchii Vittad., a whitish edible truffle.</title>
        <authorList>
            <consortium name="DOE Joint Genome Institute"/>
            <person name="Murat C."/>
            <person name="Kuo A."/>
            <person name="Barry K.W."/>
            <person name="Clum A."/>
            <person name="Dockter R.B."/>
            <person name="Fauchery L."/>
            <person name="Iotti M."/>
            <person name="Kohler A."/>
            <person name="Labutti K."/>
            <person name="Lindquist E.A."/>
            <person name="Lipzen A."/>
            <person name="Ohm R.A."/>
            <person name="Wang M."/>
            <person name="Grigoriev I.V."/>
            <person name="Zambonelli A."/>
            <person name="Martin F.M."/>
        </authorList>
    </citation>
    <scope>NUCLEOTIDE SEQUENCE [LARGE SCALE GENOMIC DNA]</scope>
    <source>
        <strain evidence="7 8">Tbo3840</strain>
    </source>
</reference>
<feature type="compositionally biased region" description="Basic residues" evidence="6">
    <location>
        <begin position="401"/>
        <end position="411"/>
    </location>
</feature>
<comment type="similarity">
    <text evidence="1">Belongs to the WD repeat WDR55 family.</text>
</comment>
<dbReference type="AlphaFoldDB" id="A0A2T6ZPD8"/>
<dbReference type="InterPro" id="IPR050505">
    <property type="entry name" value="WDR55/POC1"/>
</dbReference>
<feature type="compositionally biased region" description="Acidic residues" evidence="6">
    <location>
        <begin position="382"/>
        <end position="393"/>
    </location>
</feature>
<name>A0A2T6ZPD8_TUBBO</name>
<dbReference type="PANTHER" id="PTHR44019">
    <property type="entry name" value="WD REPEAT-CONTAINING PROTEIN 55"/>
    <property type="match status" value="1"/>
</dbReference>
<organism evidence="7 8">
    <name type="scientific">Tuber borchii</name>
    <name type="common">White truffle</name>
    <dbReference type="NCBI Taxonomy" id="42251"/>
    <lineage>
        <taxon>Eukaryota</taxon>
        <taxon>Fungi</taxon>
        <taxon>Dikarya</taxon>
        <taxon>Ascomycota</taxon>
        <taxon>Pezizomycotina</taxon>
        <taxon>Pezizomycetes</taxon>
        <taxon>Pezizales</taxon>
        <taxon>Tuberaceae</taxon>
        <taxon>Tuber</taxon>
    </lineage>
</organism>
<dbReference type="OrthoDB" id="2288928at2759"/>
<dbReference type="EMBL" id="NESQ01000155">
    <property type="protein sequence ID" value="PUU77336.1"/>
    <property type="molecule type" value="Genomic_DNA"/>
</dbReference>
<sequence length="430" mass="46281">MVYKCNTISLSSDIFSLSVHPTKPLYAAGLLSGRLEVYTWGDGGKPKEVIIDHDEKYAIQWGTRRYSESCRAVAFSTDGERIFSIGVNSLLKLADANTGQVVSKAYIPSLKNLKAEYPSVIAPLSSSHLLVGTDSGRIHLYDVRENSLTRPAQTWKKVHDDYISSITPLPSAGGGLSRQFVSTGASALAYIDFRKQGRAVIRSEDQEDEQLCSVYVSGLSARAGRGGEKILVGNSSGVVTLWNRGEWEDHQDRINFSKSSGESVDVIVGLPDAFQHRGSESGKFVAAGSADGKVRIAKLGGNRIVETLQHSLTTEEVKGAIASAGLSANEEDMGDGVTELGVDCEGNLVSAGGSTIKVWYWEGNSPDSQRSGKKGKRSPNETDTDTDMEDDDSSSGQQQSPKKRRKKRKGGTGKAKSAGPQKFANFHGLD</sequence>